<sequence length="883" mass="103718">MQNEKDQIHSPLLQNHRESEQRAQMIEMQVFRSLELNDFEKHQKKDEILEIESNKLQQILEAKSQWKTLLKGWRKDGNKKQQNDDNYFGFQYNKLLEIFDMNQILKEAQSTLTKHDKEKDLKEKKLKIQIEKLNQLGGIYGLQNFLKTCIKQGLDDSNDYDLKMREKYFGKNEKPQIAIKSVLQIIIEQFQKERLFQLLLIITTINIIIYFHEDMQIYLFYIIMLIIMVVYKGVIKQQYNKEIVQHQNDIKERSKHLIKRCNVLRNGDDTIQIHNSQLVVGDILIFKQGDFIQCDGIITKLSNCNGIEVLQPFPNLFNTHEVKNIDEVKESNCSQNDEQMQSNISLIDNFIFAGSQIIKGSGQLLVCSVGQQSSDYIQYKQSFLEDTKTEKQRTTYMKQNSMYNPFAFKIESLMNKIGIQCIISLLILLIILLFRNTYLINITQILLYLSQLSIITIPSQLLQLINLFMIYVIKKCRQRSIYIQDYLSLYWLGQVNEMIIDKIDNKVTMFSKSQINIRLFTQLQLEEVQKTAIQSGLVKEDEIDDKYIEGTLLSSSFEQKNKFVFLSRRLTCPTLDHLKLEKIQSSKTLEWLEQQKQKFQFQGIIDQQKLYEEIKNKNIIIGGNADRKEQLINLLKLYDKIIFIKGEENDGKAMEMAHVSIGPHESRSCIKLFNHLEQTDYSYISSMYECISQGRAVYFYILSYSYAQACTSQTIMIFAIASAILSDNIYIMPIPTFIIFYLALNHFSHQVQKQCNMDVQKYVMHRGPYTKQGRIIDRNTMRKLYRLHSILIVELLIAYYYGYFQSVQDVYIGLLFSKHVFIMVRPIKQVLQQIEGIIYGLIINLINQFINKSNQDYHSISVLLRNYSIGLIVVAFNLFVGYR</sequence>
<organism evidence="6 7">
    <name type="scientific">Paramecium primaurelia</name>
    <dbReference type="NCBI Taxonomy" id="5886"/>
    <lineage>
        <taxon>Eukaryota</taxon>
        <taxon>Sar</taxon>
        <taxon>Alveolata</taxon>
        <taxon>Ciliophora</taxon>
        <taxon>Intramacronucleata</taxon>
        <taxon>Oligohymenophorea</taxon>
        <taxon>Peniculida</taxon>
        <taxon>Parameciidae</taxon>
        <taxon>Paramecium</taxon>
    </lineage>
</organism>
<feature type="transmembrane region" description="Helical" evidence="3">
    <location>
        <begin position="784"/>
        <end position="804"/>
    </location>
</feature>
<dbReference type="InterPro" id="IPR059000">
    <property type="entry name" value="ATPase_P-type_domA"/>
</dbReference>
<dbReference type="InterPro" id="IPR004014">
    <property type="entry name" value="ATPase_P-typ_cation-transptr_N"/>
</dbReference>
<keyword evidence="3" id="KW-0472">Membrane</keyword>
<evidence type="ECO:0000259" key="4">
    <source>
        <dbReference type="Pfam" id="PF00122"/>
    </source>
</evidence>
<keyword evidence="3" id="KW-1133">Transmembrane helix</keyword>
<evidence type="ECO:0000259" key="5">
    <source>
        <dbReference type="Pfam" id="PF00690"/>
    </source>
</evidence>
<evidence type="ECO:0000313" key="6">
    <source>
        <dbReference type="EMBL" id="CAD8084978.1"/>
    </source>
</evidence>
<name>A0A8S1MX91_PARPR</name>
<dbReference type="Pfam" id="PF00690">
    <property type="entry name" value="Cation_ATPase_N"/>
    <property type="match status" value="1"/>
</dbReference>
<feature type="transmembrane region" description="Helical" evidence="3">
    <location>
        <begin position="730"/>
        <end position="747"/>
    </location>
</feature>
<reference evidence="6" key="1">
    <citation type="submission" date="2021-01" db="EMBL/GenBank/DDBJ databases">
        <authorList>
            <consortium name="Genoscope - CEA"/>
            <person name="William W."/>
        </authorList>
    </citation>
    <scope>NUCLEOTIDE SEQUENCE</scope>
</reference>
<dbReference type="AlphaFoldDB" id="A0A8S1MX91"/>
<evidence type="ECO:0000256" key="3">
    <source>
        <dbReference type="SAM" id="Phobius"/>
    </source>
</evidence>
<evidence type="ECO:0000256" key="2">
    <source>
        <dbReference type="ARBA" id="ARBA00022842"/>
    </source>
</evidence>
<keyword evidence="2" id="KW-0460">Magnesium</keyword>
<dbReference type="Pfam" id="PF00122">
    <property type="entry name" value="E1-E2_ATPase"/>
    <property type="match status" value="1"/>
</dbReference>
<keyword evidence="7" id="KW-1185">Reference proteome</keyword>
<feature type="transmembrane region" description="Helical" evidence="3">
    <location>
        <begin position="446"/>
        <end position="473"/>
    </location>
</feature>
<feature type="domain" description="P-type ATPase A" evidence="4">
    <location>
        <begin position="259"/>
        <end position="300"/>
    </location>
</feature>
<feature type="transmembrane region" description="Helical" evidence="3">
    <location>
        <begin position="862"/>
        <end position="882"/>
    </location>
</feature>
<dbReference type="PANTHER" id="PTHR24093:SF369">
    <property type="entry name" value="CALCIUM-TRANSPORTING ATPASE"/>
    <property type="match status" value="1"/>
</dbReference>
<feature type="domain" description="Cation-transporting P-type ATPase N-terminal" evidence="5">
    <location>
        <begin position="138"/>
        <end position="203"/>
    </location>
</feature>
<feature type="transmembrane region" description="Helical" evidence="3">
    <location>
        <begin position="417"/>
        <end position="434"/>
    </location>
</feature>
<feature type="transmembrane region" description="Helical" evidence="3">
    <location>
        <begin position="195"/>
        <end position="212"/>
    </location>
</feature>
<dbReference type="GO" id="GO:0005886">
    <property type="term" value="C:plasma membrane"/>
    <property type="evidence" value="ECO:0007669"/>
    <property type="project" value="TreeGrafter"/>
</dbReference>
<dbReference type="OMA" id="HLEQTDY"/>
<dbReference type="GO" id="GO:0005388">
    <property type="term" value="F:P-type calcium transporter activity"/>
    <property type="evidence" value="ECO:0007669"/>
    <property type="project" value="TreeGrafter"/>
</dbReference>
<evidence type="ECO:0000256" key="1">
    <source>
        <dbReference type="ARBA" id="ARBA00004127"/>
    </source>
</evidence>
<comment type="caution">
    <text evidence="6">The sequence shown here is derived from an EMBL/GenBank/DDBJ whole genome shotgun (WGS) entry which is preliminary data.</text>
</comment>
<keyword evidence="3" id="KW-0812">Transmembrane</keyword>
<feature type="transmembrane region" description="Helical" evidence="3">
    <location>
        <begin position="218"/>
        <end position="235"/>
    </location>
</feature>
<feature type="transmembrane region" description="Helical" evidence="3">
    <location>
        <begin position="697"/>
        <end position="724"/>
    </location>
</feature>
<gene>
    <name evidence="6" type="ORF">PPRIM_AZ9-3.1.T0730084</name>
</gene>
<dbReference type="EMBL" id="CAJJDM010000076">
    <property type="protein sequence ID" value="CAD8084978.1"/>
    <property type="molecule type" value="Genomic_DNA"/>
</dbReference>
<dbReference type="Proteomes" id="UP000688137">
    <property type="component" value="Unassembled WGS sequence"/>
</dbReference>
<comment type="subcellular location">
    <subcellularLocation>
        <location evidence="1">Endomembrane system</location>
        <topology evidence="1">Multi-pass membrane protein</topology>
    </subcellularLocation>
</comment>
<accession>A0A8S1MX91</accession>
<dbReference type="GO" id="GO:0012505">
    <property type="term" value="C:endomembrane system"/>
    <property type="evidence" value="ECO:0007669"/>
    <property type="project" value="UniProtKB-SubCell"/>
</dbReference>
<protein>
    <submittedName>
        <fullName evidence="6">Uncharacterized protein</fullName>
    </submittedName>
</protein>
<evidence type="ECO:0000313" key="7">
    <source>
        <dbReference type="Proteomes" id="UP000688137"/>
    </source>
</evidence>
<dbReference type="PANTHER" id="PTHR24093">
    <property type="entry name" value="CATION TRANSPORTING ATPASE"/>
    <property type="match status" value="1"/>
</dbReference>
<proteinExistence type="predicted"/>